<reference evidence="2 3" key="1">
    <citation type="journal article" date="2018" name="BMC Genomics">
        <title>Genomic evidence for intraspecific hybridization in a clonal and extremely halotolerant yeast.</title>
        <authorList>
            <person name="Gostincar C."/>
            <person name="Stajich J.E."/>
            <person name="Zupancic J."/>
            <person name="Zalar P."/>
            <person name="Gunde-Cimerman N."/>
        </authorList>
    </citation>
    <scope>NUCLEOTIDE SEQUENCE [LARGE SCALE GENOMIC DNA]</scope>
    <source>
        <strain evidence="2 3">EXF-2682</strain>
    </source>
</reference>
<dbReference type="PANTHER" id="PTHR47843">
    <property type="entry name" value="BTB DOMAIN-CONTAINING PROTEIN-RELATED"/>
    <property type="match status" value="1"/>
</dbReference>
<dbReference type="Proteomes" id="UP000269276">
    <property type="component" value="Unassembled WGS sequence"/>
</dbReference>
<dbReference type="EMBL" id="QWIP01000121">
    <property type="protein sequence ID" value="RMY72356.1"/>
    <property type="molecule type" value="Genomic_DNA"/>
</dbReference>
<accession>A0A3M7E856</accession>
<evidence type="ECO:0000313" key="2">
    <source>
        <dbReference type="EMBL" id="RMY72356.1"/>
    </source>
</evidence>
<dbReference type="PROSITE" id="PS50097">
    <property type="entry name" value="BTB"/>
    <property type="match status" value="1"/>
</dbReference>
<dbReference type="InterPro" id="IPR011333">
    <property type="entry name" value="SKP1/BTB/POZ_sf"/>
</dbReference>
<name>A0A3M7E856_HORWE</name>
<evidence type="ECO:0000259" key="1">
    <source>
        <dbReference type="PROSITE" id="PS50097"/>
    </source>
</evidence>
<dbReference type="Pfam" id="PF00651">
    <property type="entry name" value="BTB"/>
    <property type="match status" value="1"/>
</dbReference>
<dbReference type="SMART" id="SM00225">
    <property type="entry name" value="BTB"/>
    <property type="match status" value="1"/>
</dbReference>
<gene>
    <name evidence="2" type="ORF">D0863_04571</name>
</gene>
<evidence type="ECO:0000313" key="3">
    <source>
        <dbReference type="Proteomes" id="UP000269276"/>
    </source>
</evidence>
<sequence>MDEALKVATGDLALAVNRYVHKAILCSHSDFFKAACQPDRFKEGKDNVITLRSQSRPPDRDTVALDEGDDPEAINVLIYHLYHPNTDYITLAGGADMRLVLHARVFAAAEKYDLKGLKLQAVHHARSLLEEAQDDEYVRGQVAEAMDAVYLGTAETVTELRQCMSSALLQNYGELLKVSAIQAAVADIDGLTYALLRKAAEVIGTGVLPQCGSCENPSSHVMKCVALSRTVPRCNYHAEMPCDDCYDDCTLETVFSIE</sequence>
<organism evidence="2 3">
    <name type="scientific">Hortaea werneckii</name>
    <name type="common">Black yeast</name>
    <name type="synonym">Cladosporium werneckii</name>
    <dbReference type="NCBI Taxonomy" id="91943"/>
    <lineage>
        <taxon>Eukaryota</taxon>
        <taxon>Fungi</taxon>
        <taxon>Dikarya</taxon>
        <taxon>Ascomycota</taxon>
        <taxon>Pezizomycotina</taxon>
        <taxon>Dothideomycetes</taxon>
        <taxon>Dothideomycetidae</taxon>
        <taxon>Mycosphaerellales</taxon>
        <taxon>Teratosphaeriaceae</taxon>
        <taxon>Hortaea</taxon>
    </lineage>
</organism>
<dbReference type="CDD" id="cd18186">
    <property type="entry name" value="BTB_POZ_ZBTB_KLHL-like"/>
    <property type="match status" value="1"/>
</dbReference>
<dbReference type="SUPFAM" id="SSF54695">
    <property type="entry name" value="POZ domain"/>
    <property type="match status" value="1"/>
</dbReference>
<proteinExistence type="predicted"/>
<dbReference type="Gene3D" id="3.30.710.10">
    <property type="entry name" value="Potassium Channel Kv1.1, Chain A"/>
    <property type="match status" value="1"/>
</dbReference>
<dbReference type="OrthoDB" id="6359816at2759"/>
<comment type="caution">
    <text evidence="2">The sequence shown here is derived from an EMBL/GenBank/DDBJ whole genome shotgun (WGS) entry which is preliminary data.</text>
</comment>
<protein>
    <recommendedName>
        <fullName evidence="1">BTB domain-containing protein</fullName>
    </recommendedName>
</protein>
<dbReference type="InterPro" id="IPR000210">
    <property type="entry name" value="BTB/POZ_dom"/>
</dbReference>
<feature type="domain" description="BTB" evidence="1">
    <location>
        <begin position="1"/>
        <end position="90"/>
    </location>
</feature>
<dbReference type="PANTHER" id="PTHR47843:SF5">
    <property type="entry name" value="BTB_POZ DOMAIN PROTEIN"/>
    <property type="match status" value="1"/>
</dbReference>
<dbReference type="AlphaFoldDB" id="A0A3M7E856"/>